<dbReference type="InterPro" id="IPR027417">
    <property type="entry name" value="P-loop_NTPase"/>
</dbReference>
<geneLocation type="plasmid" evidence="4">
    <name>pXF-RIV16</name>
</geneLocation>
<dbReference type="PANTHER" id="PTHR30121">
    <property type="entry name" value="UNCHARACTERIZED PROTEIN YJGR-RELATED"/>
    <property type="match status" value="1"/>
</dbReference>
<dbReference type="SUPFAM" id="SSF52540">
    <property type="entry name" value="P-loop containing nucleoside triphosphate hydrolases"/>
    <property type="match status" value="1"/>
</dbReference>
<dbReference type="AlphaFoldDB" id="D5LLB4"/>
<reference evidence="3" key="1">
    <citation type="journal article" date="2010" name="Physiol. Mol. Plant Pathol.">
        <title>Plasmids of Xylella fastidiosa mulberry-infecting strains share extensive sequence identity and gene complement with pVEIS01 from the earthworm symbiont Verminephrobacter eiseniae.</title>
        <authorList>
            <person name="Stenger D.C."/>
            <person name="Lee M.W."/>
            <person name="Rogers E.E."/>
            <person name="Chen J."/>
        </authorList>
    </citation>
    <scope>NUCLEOTIDE SEQUENCE</scope>
    <source>
        <strain evidence="3">Riv11</strain>
        <strain evidence="4">Riv16</strain>
        <plasmid evidence="3">pXF-RIV11</plasmid>
        <plasmid evidence="4">pXF-RIV16</plasmid>
    </source>
</reference>
<evidence type="ECO:0000259" key="2">
    <source>
        <dbReference type="Pfam" id="PF03135"/>
    </source>
</evidence>
<keyword evidence="3" id="KW-0614">Plasmid</keyword>
<evidence type="ECO:0000313" key="4">
    <source>
        <dbReference type="EMBL" id="ADF29437.1"/>
    </source>
</evidence>
<dbReference type="EMBL" id="GU938457">
    <property type="protein sequence ID" value="ADF29404.1"/>
    <property type="molecule type" value="Genomic_DNA"/>
</dbReference>
<dbReference type="InterPro" id="IPR051162">
    <property type="entry name" value="T4SS_component"/>
</dbReference>
<sequence length="827" mass="93096">MATLNITAEQWRLLQQLTVVNSKMLSAILKKQFAGEEQLPPYNYHVRDTIVSLEDGRMAFILKAKGLPFEMTSDNVLENQYDELNGLFLSLAKSTGSRLAVWAHIDHYAKTLKSNYEFSYEWIRLFTEKYMARFEGESIFENSFYLTFILKPGMNDSLEESIRELEEMQIIVTQTLASYKCEVLSIYDHNGHQFSQFYEFIAYLYNGFWERVPVTSLPLFQAVQTSALHHGYKLLETRFPNGGNRYSAFFDLKDFPEPTTRGKFNPLLELPFPFVMCLSFTFINTADSIRLINQALNKMESAGDEATDQMKDMDFGKGAIMSGEVYFGELHGALAVYGKTEKQAEDRGATALAALSGSCATRFVPATISAPETFFSMFPGNVKRRPRPMPKTTRNFLGLFSMNTYSSGKQYGNPVGDGSAIMPLQTPAHGVYYLNFHYSPPDLDSRGEKVAGHLCIMGATGVGKTTLQTTALTFLHRMDYKLFAVDKDGSMRGFIEAVGGTYFRLASGEPTGLNPFQLPDTRQNRNFLYDLVGACGRKVGQESTAEDTKDIKQAVDNVFAMPFELRRFGVLLQSIPDRGENCLARRLADWCYGEMEGRYAYALDNPENNFDWQSFRRVGFDVSDFLVAGHPATEPILSYLFHLKNLMQRDGGLLATVVEEFWLPLQYPTTANQILDSLKTGRRRGEFIMLVSQSPEDVIKSQLLPAVLQQTPTKILLPNPDAEYTTPDGGGYSRFGLSIKEFQKLRKLGLQSRMFMIKQGSQSSLVKMNLSGMAEDIAVLAMDAADFKYLEAAKAQAGAHPDQWVPAYKALRKKSRENVTQPVTVKE</sequence>
<geneLocation type="plasmid" evidence="3">
    <name>pXF-RIV11</name>
</geneLocation>
<name>D5LLB4_XYLFS</name>
<dbReference type="EMBL" id="GU938458">
    <property type="protein sequence ID" value="ADF29437.1"/>
    <property type="molecule type" value="Genomic_DNA"/>
</dbReference>
<organism evidence="3">
    <name type="scientific">Xylella fastidiosa</name>
    <dbReference type="NCBI Taxonomy" id="2371"/>
    <lineage>
        <taxon>Bacteria</taxon>
        <taxon>Pseudomonadati</taxon>
        <taxon>Pseudomonadota</taxon>
        <taxon>Gammaproteobacteria</taxon>
        <taxon>Lysobacterales</taxon>
        <taxon>Lysobacteraceae</taxon>
        <taxon>Xylella</taxon>
    </lineage>
</organism>
<feature type="domain" description="CagE TrbE VirB component of type IV transporter system central" evidence="2">
    <location>
        <begin position="183"/>
        <end position="387"/>
    </location>
</feature>
<evidence type="ECO:0000256" key="1">
    <source>
        <dbReference type="ARBA" id="ARBA00006512"/>
    </source>
</evidence>
<dbReference type="GO" id="GO:0005524">
    <property type="term" value="F:ATP binding"/>
    <property type="evidence" value="ECO:0007669"/>
    <property type="project" value="InterPro"/>
</dbReference>
<comment type="similarity">
    <text evidence="1">Belongs to the TrbE/VirB4 family.</text>
</comment>
<gene>
    <name evidence="3" type="primary">ORF17</name>
</gene>
<dbReference type="Pfam" id="PF03135">
    <property type="entry name" value="CagE_TrbE_VirB"/>
    <property type="match status" value="1"/>
</dbReference>
<evidence type="ECO:0000313" key="3">
    <source>
        <dbReference type="EMBL" id="ADF29404.1"/>
    </source>
</evidence>
<accession>D5LLB4</accession>
<protein>
    <submittedName>
        <fullName evidence="3">P17</fullName>
    </submittedName>
</protein>
<dbReference type="InterPro" id="IPR018145">
    <property type="entry name" value="CagE_TrbE_VirB_cntrl_dom"/>
</dbReference>
<dbReference type="PANTHER" id="PTHR30121:SF6">
    <property type="entry name" value="SLR6007 PROTEIN"/>
    <property type="match status" value="1"/>
</dbReference>
<proteinExistence type="inferred from homology"/>
<dbReference type="Gene3D" id="3.40.50.300">
    <property type="entry name" value="P-loop containing nucleotide triphosphate hydrolases"/>
    <property type="match status" value="1"/>
</dbReference>